<dbReference type="PANTHER" id="PTHR30615:SF8">
    <property type="entry name" value="UPF0047 PROTEIN C4A8.02C"/>
    <property type="match status" value="1"/>
</dbReference>
<dbReference type="PANTHER" id="PTHR30615">
    <property type="entry name" value="UNCHARACTERIZED PROTEIN YJBQ-RELATED"/>
    <property type="match status" value="1"/>
</dbReference>
<keyword evidence="3" id="KW-0732">Signal</keyword>
<dbReference type="Proteomes" id="UP000248817">
    <property type="component" value="Unassembled WGS sequence"/>
</dbReference>
<evidence type="ECO:0000256" key="1">
    <source>
        <dbReference type="ARBA" id="ARBA00005534"/>
    </source>
</evidence>
<feature type="chain" id="PRO_5015931165" evidence="3">
    <location>
        <begin position="20"/>
        <end position="439"/>
    </location>
</feature>
<organism evidence="4 5">
    <name type="scientific">Aspergillus indologenus CBS 114.80</name>
    <dbReference type="NCBI Taxonomy" id="1450541"/>
    <lineage>
        <taxon>Eukaryota</taxon>
        <taxon>Fungi</taxon>
        <taxon>Dikarya</taxon>
        <taxon>Ascomycota</taxon>
        <taxon>Pezizomycotina</taxon>
        <taxon>Eurotiomycetes</taxon>
        <taxon>Eurotiomycetidae</taxon>
        <taxon>Eurotiales</taxon>
        <taxon>Aspergillaceae</taxon>
        <taxon>Aspergillus</taxon>
        <taxon>Aspergillus subgen. Circumdati</taxon>
    </lineage>
</organism>
<comment type="similarity">
    <text evidence="1">Belongs to the UPF0047 family.</text>
</comment>
<evidence type="ECO:0000256" key="3">
    <source>
        <dbReference type="SAM" id="SignalP"/>
    </source>
</evidence>
<dbReference type="InterPro" id="IPR035917">
    <property type="entry name" value="YjbQ-like_sf"/>
</dbReference>
<name>A0A2V5J367_9EURO</name>
<proteinExistence type="inferred from homology"/>
<evidence type="ECO:0000313" key="4">
    <source>
        <dbReference type="EMBL" id="PYI28066.1"/>
    </source>
</evidence>
<protein>
    <submittedName>
        <fullName evidence="4">UPF0047 domain protein</fullName>
    </submittedName>
</protein>
<dbReference type="EMBL" id="KZ825556">
    <property type="protein sequence ID" value="PYI28066.1"/>
    <property type="molecule type" value="Genomic_DNA"/>
</dbReference>
<keyword evidence="5" id="KW-1185">Reference proteome</keyword>
<feature type="region of interest" description="Disordered" evidence="2">
    <location>
        <begin position="268"/>
        <end position="291"/>
    </location>
</feature>
<feature type="compositionally biased region" description="Polar residues" evidence="2">
    <location>
        <begin position="274"/>
        <end position="290"/>
    </location>
</feature>
<dbReference type="PROSITE" id="PS01314">
    <property type="entry name" value="UPF0047"/>
    <property type="match status" value="1"/>
</dbReference>
<dbReference type="Gene3D" id="2.60.120.460">
    <property type="entry name" value="YjbQ-like"/>
    <property type="match status" value="1"/>
</dbReference>
<evidence type="ECO:0000256" key="2">
    <source>
        <dbReference type="SAM" id="MobiDB-lite"/>
    </source>
</evidence>
<dbReference type="SUPFAM" id="SSF111038">
    <property type="entry name" value="YjbQ-like"/>
    <property type="match status" value="1"/>
</dbReference>
<sequence>MWPACRSTVLAALAAQALAVTHITDADMQNLLNHDGVELADRYAPLWFFGQALHEVPCYPTWAFGGSPDSPDVYDAAHPTAPAPQCEYPDVGCECRNPGVDAGNPGPAFPIYYTVQRCNETEVRVVYNLFYEKDGAKVLDLIDTGHDYDWERVIIVHSRDANELWTPSRALLSAHSGYHNLAWSQIHSTLTSEEIAAGDARAPEGVRGNDHPKVYVSWSKHAHFDTRDTIWVDPISQSTDNAFRSDDWWYYVEQQYYIRSDNSTEAGKALGSTDWGSATSNPPSVQASTPTKKEKMSWFQKSFTLPARSRGSYLITDQVVAELPEIRDYKVGLLHLFVQHTSCALSLNENWDEDVRADMSDALDRIAPYDKKGTLYRHSAEGEDDMPAHIKSALVGASVTIPITNGRLATGTWQGIWYLEFRTSRHSRKVVATIQGEKA</sequence>
<accession>A0A2V5J367</accession>
<dbReference type="Pfam" id="PF05630">
    <property type="entry name" value="NPP1"/>
    <property type="match status" value="1"/>
</dbReference>
<dbReference type="Pfam" id="PF01894">
    <property type="entry name" value="YjbQ"/>
    <property type="match status" value="1"/>
</dbReference>
<dbReference type="InterPro" id="IPR001602">
    <property type="entry name" value="UPF0047_YjbQ-like"/>
</dbReference>
<gene>
    <name evidence="4" type="ORF">BP00DRAFT_438711</name>
</gene>
<dbReference type="InterPro" id="IPR008701">
    <property type="entry name" value="NPP1"/>
</dbReference>
<dbReference type="NCBIfam" id="TIGR00149">
    <property type="entry name" value="TIGR00149_YjbQ"/>
    <property type="match status" value="1"/>
</dbReference>
<dbReference type="AlphaFoldDB" id="A0A2V5J367"/>
<evidence type="ECO:0000313" key="5">
    <source>
        <dbReference type="Proteomes" id="UP000248817"/>
    </source>
</evidence>
<reference evidence="4 5" key="1">
    <citation type="submission" date="2018-02" db="EMBL/GenBank/DDBJ databases">
        <title>The genomes of Aspergillus section Nigri reveals drivers in fungal speciation.</title>
        <authorList>
            <consortium name="DOE Joint Genome Institute"/>
            <person name="Vesth T.C."/>
            <person name="Nybo J."/>
            <person name="Theobald S."/>
            <person name="Brandl J."/>
            <person name="Frisvad J.C."/>
            <person name="Nielsen K.F."/>
            <person name="Lyhne E.K."/>
            <person name="Kogle M.E."/>
            <person name="Kuo A."/>
            <person name="Riley R."/>
            <person name="Clum A."/>
            <person name="Nolan M."/>
            <person name="Lipzen A."/>
            <person name="Salamov A."/>
            <person name="Henrissat B."/>
            <person name="Wiebenga A."/>
            <person name="De vries R.P."/>
            <person name="Grigoriev I.V."/>
            <person name="Mortensen U.H."/>
            <person name="Andersen M.R."/>
            <person name="Baker S.E."/>
        </authorList>
    </citation>
    <scope>NUCLEOTIDE SEQUENCE [LARGE SCALE GENOMIC DNA]</scope>
    <source>
        <strain evidence="4 5">CBS 114.80</strain>
    </source>
</reference>
<feature type="signal peptide" evidence="3">
    <location>
        <begin position="1"/>
        <end position="19"/>
    </location>
</feature>